<name>A0A5C4MHM9_9ACTN</name>
<dbReference type="EMBL" id="VDFR01000142">
    <property type="protein sequence ID" value="TNC35977.1"/>
    <property type="molecule type" value="Genomic_DNA"/>
</dbReference>
<gene>
    <name evidence="3" type="ORF">FHE65_26670</name>
</gene>
<comment type="caution">
    <text evidence="3">The sequence shown here is derived from an EMBL/GenBank/DDBJ whole genome shotgun (WGS) entry which is preliminary data.</text>
</comment>
<dbReference type="InterPro" id="IPR007627">
    <property type="entry name" value="RNA_pol_sigma70_r2"/>
</dbReference>
<dbReference type="PANTHER" id="PTHR47756:SF2">
    <property type="entry name" value="BLL6612 PROTEIN"/>
    <property type="match status" value="1"/>
</dbReference>
<dbReference type="Proteomes" id="UP000306740">
    <property type="component" value="Unassembled WGS sequence"/>
</dbReference>
<dbReference type="AlphaFoldDB" id="A0A5C4MHM9"/>
<reference evidence="3 4" key="1">
    <citation type="submission" date="2019-05" db="EMBL/GenBank/DDBJ databases">
        <title>Mumia sp. nov., isolated from the intestinal contents of plateau pika (Ochotona curzoniae) in the Qinghai-Tibet plateau of China.</title>
        <authorList>
            <person name="Tian Z."/>
        </authorList>
    </citation>
    <scope>NUCLEOTIDE SEQUENCE [LARGE SCALE GENOMIC DNA]</scope>
    <source>
        <strain evidence="4">527</strain>
    </source>
</reference>
<evidence type="ECO:0000313" key="3">
    <source>
        <dbReference type="EMBL" id="TNC35977.1"/>
    </source>
</evidence>
<feature type="non-terminal residue" evidence="3">
    <location>
        <position position="115"/>
    </location>
</feature>
<evidence type="ECO:0000259" key="2">
    <source>
        <dbReference type="Pfam" id="PF04542"/>
    </source>
</evidence>
<dbReference type="GO" id="GO:0006352">
    <property type="term" value="P:DNA-templated transcription initiation"/>
    <property type="evidence" value="ECO:0007669"/>
    <property type="project" value="InterPro"/>
</dbReference>
<dbReference type="SUPFAM" id="SSF88946">
    <property type="entry name" value="Sigma2 domain of RNA polymerase sigma factors"/>
    <property type="match status" value="1"/>
</dbReference>
<feature type="domain" description="RNA polymerase sigma-70 region 2" evidence="2">
    <location>
        <begin position="56"/>
        <end position="113"/>
    </location>
</feature>
<evidence type="ECO:0000256" key="1">
    <source>
        <dbReference type="SAM" id="MobiDB-lite"/>
    </source>
</evidence>
<dbReference type="Gene3D" id="1.10.1740.10">
    <property type="match status" value="1"/>
</dbReference>
<dbReference type="InterPro" id="IPR013325">
    <property type="entry name" value="RNA_pol_sigma_r2"/>
</dbReference>
<evidence type="ECO:0000313" key="4">
    <source>
        <dbReference type="Proteomes" id="UP000306740"/>
    </source>
</evidence>
<organism evidence="3 4">
    <name type="scientific">Mumia zhuanghuii</name>
    <dbReference type="NCBI Taxonomy" id="2585211"/>
    <lineage>
        <taxon>Bacteria</taxon>
        <taxon>Bacillati</taxon>
        <taxon>Actinomycetota</taxon>
        <taxon>Actinomycetes</taxon>
        <taxon>Propionibacteriales</taxon>
        <taxon>Nocardioidaceae</taxon>
        <taxon>Mumia</taxon>
    </lineage>
</organism>
<feature type="region of interest" description="Disordered" evidence="1">
    <location>
        <begin position="1"/>
        <end position="27"/>
    </location>
</feature>
<protein>
    <recommendedName>
        <fullName evidence="2">RNA polymerase sigma-70 region 2 domain-containing protein</fullName>
    </recommendedName>
</protein>
<sequence length="115" mass="12181">MRRARCRARAGQAGPEPGGRGATGPRCRHVTPAEGSDAAATVGDLVAAVHREHWGRVVAATVGTAGDLDTAEDCAQRAFERALETWRPATVPSNPVGWLVRTARNHALDLHRRGG</sequence>
<dbReference type="Pfam" id="PF04542">
    <property type="entry name" value="Sigma70_r2"/>
    <property type="match status" value="1"/>
</dbReference>
<accession>A0A5C4MHM9</accession>
<dbReference type="GO" id="GO:0003700">
    <property type="term" value="F:DNA-binding transcription factor activity"/>
    <property type="evidence" value="ECO:0007669"/>
    <property type="project" value="InterPro"/>
</dbReference>
<proteinExistence type="predicted"/>
<dbReference type="PANTHER" id="PTHR47756">
    <property type="entry name" value="BLL6612 PROTEIN-RELATED"/>
    <property type="match status" value="1"/>
</dbReference>